<keyword evidence="3" id="KW-1185">Reference proteome</keyword>
<protein>
    <submittedName>
        <fullName evidence="2">Uncharacterized protein</fullName>
    </submittedName>
</protein>
<evidence type="ECO:0000313" key="3">
    <source>
        <dbReference type="Proteomes" id="UP000054270"/>
    </source>
</evidence>
<organism evidence="2 3">
    <name type="scientific">Hypholoma sublateritium (strain FD-334 SS-4)</name>
    <dbReference type="NCBI Taxonomy" id="945553"/>
    <lineage>
        <taxon>Eukaryota</taxon>
        <taxon>Fungi</taxon>
        <taxon>Dikarya</taxon>
        <taxon>Basidiomycota</taxon>
        <taxon>Agaricomycotina</taxon>
        <taxon>Agaricomycetes</taxon>
        <taxon>Agaricomycetidae</taxon>
        <taxon>Agaricales</taxon>
        <taxon>Agaricineae</taxon>
        <taxon>Strophariaceae</taxon>
        <taxon>Hypholoma</taxon>
    </lineage>
</organism>
<dbReference type="EMBL" id="KN817521">
    <property type="protein sequence ID" value="KJA28425.1"/>
    <property type="molecule type" value="Genomic_DNA"/>
</dbReference>
<gene>
    <name evidence="2" type="ORF">HYPSUDRAFT_128897</name>
</gene>
<evidence type="ECO:0000313" key="2">
    <source>
        <dbReference type="EMBL" id="KJA28425.1"/>
    </source>
</evidence>
<dbReference type="OMA" id="ISMGACI"/>
<evidence type="ECO:0000256" key="1">
    <source>
        <dbReference type="SAM" id="Phobius"/>
    </source>
</evidence>
<keyword evidence="1" id="KW-1133">Transmembrane helix</keyword>
<keyword evidence="1" id="KW-0472">Membrane</keyword>
<accession>A0A0D2Q9T4</accession>
<name>A0A0D2Q9T4_HYPSF</name>
<sequence>MPIPPSPQNRTYLQSWLAMPARTRLYISMGACIVGFTGILVSDFLEKTLVPPEKRTATSQSSSTPSEFS</sequence>
<dbReference type="OrthoDB" id="2555959at2759"/>
<reference evidence="3" key="1">
    <citation type="submission" date="2014-04" db="EMBL/GenBank/DDBJ databases">
        <title>Evolutionary Origins and Diversification of the Mycorrhizal Mutualists.</title>
        <authorList>
            <consortium name="DOE Joint Genome Institute"/>
            <consortium name="Mycorrhizal Genomics Consortium"/>
            <person name="Kohler A."/>
            <person name="Kuo A."/>
            <person name="Nagy L.G."/>
            <person name="Floudas D."/>
            <person name="Copeland A."/>
            <person name="Barry K.W."/>
            <person name="Cichocki N."/>
            <person name="Veneault-Fourrey C."/>
            <person name="LaButti K."/>
            <person name="Lindquist E.A."/>
            <person name="Lipzen A."/>
            <person name="Lundell T."/>
            <person name="Morin E."/>
            <person name="Murat C."/>
            <person name="Riley R."/>
            <person name="Ohm R."/>
            <person name="Sun H."/>
            <person name="Tunlid A."/>
            <person name="Henrissat B."/>
            <person name="Grigoriev I.V."/>
            <person name="Hibbett D.S."/>
            <person name="Martin F."/>
        </authorList>
    </citation>
    <scope>NUCLEOTIDE SEQUENCE [LARGE SCALE GENOMIC DNA]</scope>
    <source>
        <strain evidence="3">FD-334 SS-4</strain>
    </source>
</reference>
<proteinExistence type="predicted"/>
<dbReference type="AlphaFoldDB" id="A0A0D2Q9T4"/>
<feature type="transmembrane region" description="Helical" evidence="1">
    <location>
        <begin position="25"/>
        <end position="45"/>
    </location>
</feature>
<dbReference type="Proteomes" id="UP000054270">
    <property type="component" value="Unassembled WGS sequence"/>
</dbReference>
<keyword evidence="1" id="KW-0812">Transmembrane</keyword>